<feature type="signal peptide" evidence="2">
    <location>
        <begin position="1"/>
        <end position="23"/>
    </location>
</feature>
<dbReference type="PANTHER" id="PTHR36302:SF1">
    <property type="entry name" value="COPPER CHAPERONE PCU(A)C"/>
    <property type="match status" value="1"/>
</dbReference>
<feature type="compositionally biased region" description="Basic and acidic residues" evidence="1">
    <location>
        <begin position="174"/>
        <end position="183"/>
    </location>
</feature>
<dbReference type="InterPro" id="IPR058248">
    <property type="entry name" value="Lxx211020-like"/>
</dbReference>
<evidence type="ECO:0000313" key="3">
    <source>
        <dbReference type="EMBL" id="PKR55837.1"/>
    </source>
</evidence>
<dbReference type="Gene3D" id="2.60.40.1890">
    <property type="entry name" value="PCu(A)C copper chaperone"/>
    <property type="match status" value="1"/>
</dbReference>
<keyword evidence="2" id="KW-0732">Signal</keyword>
<evidence type="ECO:0000256" key="1">
    <source>
        <dbReference type="SAM" id="MobiDB-lite"/>
    </source>
</evidence>
<dbReference type="EMBL" id="NWTK01000001">
    <property type="protein sequence ID" value="PKR55837.1"/>
    <property type="molecule type" value="Genomic_DNA"/>
</dbReference>
<dbReference type="RefSeq" id="WP_101263830.1">
    <property type="nucleotide sequence ID" value="NZ_NWTK01000001.1"/>
</dbReference>
<dbReference type="Proteomes" id="UP000233597">
    <property type="component" value="Unassembled WGS sequence"/>
</dbReference>
<reference evidence="3 4" key="1">
    <citation type="submission" date="2017-09" db="EMBL/GenBank/DDBJ databases">
        <title>Biodiversity and function of Thalassospira species in the particle-attached aromatic-hydrocarbon-degrading consortia from the surface seawater of the South China Sea.</title>
        <authorList>
            <person name="Dong C."/>
            <person name="Liu R."/>
            <person name="Shao Z."/>
        </authorList>
    </citation>
    <scope>NUCLEOTIDE SEQUENCE [LARGE SCALE GENOMIC DNA]</scope>
    <source>
        <strain evidence="3 4">CSC1P2</strain>
    </source>
</reference>
<dbReference type="PANTHER" id="PTHR36302">
    <property type="entry name" value="BLR7088 PROTEIN"/>
    <property type="match status" value="1"/>
</dbReference>
<evidence type="ECO:0008006" key="5">
    <source>
        <dbReference type="Google" id="ProtNLM"/>
    </source>
</evidence>
<dbReference type="OrthoDB" id="9796962at2"/>
<sequence length="193" mass="20329">MRKALFAGAAIAAGLFAALPAFANDISISNAWSKESLGRVPNGAVFFNVENAGDGDRIIGATSEIADKTELHTHIMKDNVMKMRQIEGGVEVPAHGGVAFKPGSYHVMLLGLHNPLKAGQHISLTLQFEKAGNVPVEAEVLSLDDSAKMSAHGEMKMDMKHGMDGAMDSAKEGAMDGSMDHSAHGGTMGKMKN</sequence>
<comment type="caution">
    <text evidence="3">The sequence shown here is derived from an EMBL/GenBank/DDBJ whole genome shotgun (WGS) entry which is preliminary data.</text>
</comment>
<dbReference type="InterPro" id="IPR036182">
    <property type="entry name" value="PCuAC_sf"/>
</dbReference>
<evidence type="ECO:0000256" key="2">
    <source>
        <dbReference type="SAM" id="SignalP"/>
    </source>
</evidence>
<organism evidence="3 4">
    <name type="scientific">Thalassospira marina</name>
    <dbReference type="NCBI Taxonomy" id="2048283"/>
    <lineage>
        <taxon>Bacteria</taxon>
        <taxon>Pseudomonadati</taxon>
        <taxon>Pseudomonadota</taxon>
        <taxon>Alphaproteobacteria</taxon>
        <taxon>Rhodospirillales</taxon>
        <taxon>Thalassospiraceae</taxon>
        <taxon>Thalassospira</taxon>
    </lineage>
</organism>
<name>A0A2N3KZB7_9PROT</name>
<proteinExistence type="predicted"/>
<accession>A0A2N3KZB7</accession>
<feature type="region of interest" description="Disordered" evidence="1">
    <location>
        <begin position="174"/>
        <end position="193"/>
    </location>
</feature>
<dbReference type="InterPro" id="IPR007410">
    <property type="entry name" value="LpqE-like"/>
</dbReference>
<dbReference type="AlphaFoldDB" id="A0A2N3KZB7"/>
<gene>
    <name evidence="3" type="ORF">COO20_01020</name>
</gene>
<feature type="chain" id="PRO_5014632636" description="Copper chaperone PCu(A)C" evidence="2">
    <location>
        <begin position="24"/>
        <end position="193"/>
    </location>
</feature>
<dbReference type="SUPFAM" id="SSF110087">
    <property type="entry name" value="DR1885-like metal-binding protein"/>
    <property type="match status" value="1"/>
</dbReference>
<evidence type="ECO:0000313" key="4">
    <source>
        <dbReference type="Proteomes" id="UP000233597"/>
    </source>
</evidence>
<protein>
    <recommendedName>
        <fullName evidence="5">Copper chaperone PCu(A)C</fullName>
    </recommendedName>
</protein>
<dbReference type="Pfam" id="PF04314">
    <property type="entry name" value="PCuAC"/>
    <property type="match status" value="1"/>
</dbReference>